<dbReference type="VEuPathDB" id="CryptoDB:GY17_00003621"/>
<gene>
    <name evidence="7" type="ORF">CHUDEA5_1740</name>
    <name evidence="8" type="ORF">GY17_00003621</name>
</gene>
<dbReference type="InterPro" id="IPR010541">
    <property type="entry name" value="Prp3_C"/>
</dbReference>
<accession>A0A0S4TF87</accession>
<reference evidence="8 9" key="1">
    <citation type="submission" date="2014-11" db="EMBL/GenBank/DDBJ databases">
        <title>Comparative genomic analysis of Cryptosporidium hominis reveals occurrence of genetic recombination in virulent subtypes.</title>
        <authorList>
            <person name="Guo Y."/>
            <person name="Tang K."/>
            <person name="Frace M."/>
            <person name="Li N."/>
            <person name="Roellig D.M."/>
            <person name="Sammons S."/>
            <person name="Knipe K."/>
            <person name="Rowe L."/>
            <person name="Feng Y."/>
            <person name="Xiao L."/>
        </authorList>
    </citation>
    <scope>NUCLEOTIDE SEQUENCE [LARGE SCALE GENOMIC DNA]</scope>
    <source>
        <strain evidence="8">30976</strain>
    </source>
</reference>
<dbReference type="GO" id="GO:0046540">
    <property type="term" value="C:U4/U6 x U5 tri-snRNP complex"/>
    <property type="evidence" value="ECO:0007669"/>
    <property type="project" value="InterPro"/>
</dbReference>
<dbReference type="InterPro" id="IPR027104">
    <property type="entry name" value="Prp3"/>
</dbReference>
<proteinExistence type="predicted"/>
<keyword evidence="4" id="KW-0539">Nucleus</keyword>
<dbReference type="EMBL" id="LN877951">
    <property type="protein sequence ID" value="CUV06162.1"/>
    <property type="molecule type" value="Genomic_DNA"/>
</dbReference>
<feature type="domain" description="Pre-mRNA-splicing factor 3" evidence="6">
    <location>
        <begin position="114"/>
        <end position="311"/>
    </location>
</feature>
<evidence type="ECO:0000256" key="2">
    <source>
        <dbReference type="ARBA" id="ARBA00022664"/>
    </source>
</evidence>
<dbReference type="VEuPathDB" id="CryptoDB:ChTU502y2012_386g0235"/>
<name>A0A0S4TF87_CRYHO</name>
<protein>
    <submittedName>
        <fullName evidence="8">Pre-mRNA-splicing factor 3</fullName>
    </submittedName>
</protein>
<evidence type="ECO:0000256" key="3">
    <source>
        <dbReference type="ARBA" id="ARBA00023187"/>
    </source>
</evidence>
<keyword evidence="3" id="KW-0508">mRNA splicing</keyword>
<dbReference type="Pfam" id="PF08572">
    <property type="entry name" value="PRP3"/>
    <property type="match status" value="1"/>
</dbReference>
<dbReference type="OrthoDB" id="10264544at2759"/>
<dbReference type="CDD" id="cd24162">
    <property type="entry name" value="Prp3_C"/>
    <property type="match status" value="1"/>
</dbReference>
<dbReference type="Proteomes" id="UP000199752">
    <property type="component" value="Chromosome 5"/>
</dbReference>
<dbReference type="EMBL" id="JTAI01000011">
    <property type="protein sequence ID" value="PPS93496.1"/>
    <property type="molecule type" value="Genomic_DNA"/>
</dbReference>
<feature type="domain" description="Small nuclear ribonucleoprotein Prp3 C-terminal" evidence="5">
    <location>
        <begin position="337"/>
        <end position="449"/>
    </location>
</feature>
<evidence type="ECO:0000259" key="6">
    <source>
        <dbReference type="Pfam" id="PF08572"/>
    </source>
</evidence>
<dbReference type="PANTHER" id="PTHR14212">
    <property type="entry name" value="U4/U6-ASSOCIATED RNA SPLICING FACTOR-RELATED"/>
    <property type="match status" value="1"/>
</dbReference>
<keyword evidence="2" id="KW-0507">mRNA processing</keyword>
<organism evidence="7">
    <name type="scientific">Cryptosporidium hominis</name>
    <dbReference type="NCBI Taxonomy" id="237895"/>
    <lineage>
        <taxon>Eukaryota</taxon>
        <taxon>Sar</taxon>
        <taxon>Alveolata</taxon>
        <taxon>Apicomplexa</taxon>
        <taxon>Conoidasida</taxon>
        <taxon>Coccidia</taxon>
        <taxon>Eucoccidiorida</taxon>
        <taxon>Eimeriorina</taxon>
        <taxon>Cryptosporidiidae</taxon>
        <taxon>Cryptosporidium</taxon>
    </lineage>
</organism>
<dbReference type="GO" id="GO:0000398">
    <property type="term" value="P:mRNA splicing, via spliceosome"/>
    <property type="evidence" value="ECO:0007669"/>
    <property type="project" value="InterPro"/>
</dbReference>
<dbReference type="VEuPathDB" id="CryptoDB:Chro.50208"/>
<reference evidence="8 9" key="3">
    <citation type="submission" date="2017-10" db="EMBL/GenBank/DDBJ databases">
        <title>Consistent, comparative and evidence-based genome annotation and re-annotation for the closely-related species, Cryptosporidium parvum, C. hominis and C. tyzzeri.</title>
        <authorList>
            <person name="Baptista R.P."/>
            <person name="Li Y."/>
            <person name="Sateriale A."/>
            <person name="Striepen B."/>
            <person name="Kissinger J.C."/>
        </authorList>
    </citation>
    <scope>NUCLEOTIDE SEQUENCE [LARGE SCALE GENOMIC DNA]</scope>
    <source>
        <strain evidence="8">30976</strain>
    </source>
</reference>
<reference evidence="7" key="2">
    <citation type="submission" date="2015-08" db="EMBL/GenBank/DDBJ databases">
        <authorList>
            <person name="Babu N.S."/>
            <person name="Beckwith C.J."/>
            <person name="Beseler K.G."/>
            <person name="Brison A."/>
            <person name="Carone J.V."/>
            <person name="Caskin T.P."/>
            <person name="Diamond M."/>
            <person name="Durham M.E."/>
            <person name="Foxe J.M."/>
            <person name="Go M."/>
            <person name="Henderson B.A."/>
            <person name="Jones I.B."/>
            <person name="McGettigan J.A."/>
            <person name="Micheletti S.J."/>
            <person name="Nasrallah M.E."/>
            <person name="Ortiz D."/>
            <person name="Piller C.R."/>
            <person name="Privatt S.R."/>
            <person name="Schneider S.L."/>
            <person name="Sharp S."/>
            <person name="Smith T.C."/>
            <person name="Stanton J.D."/>
            <person name="Ullery H.E."/>
            <person name="Wilson R.J."/>
            <person name="Serrano M.G."/>
            <person name="Buck G."/>
            <person name="Lee V."/>
            <person name="Wang Y."/>
            <person name="Carvalho R."/>
            <person name="Voegtly L."/>
            <person name="Shi R."/>
            <person name="Duckworth R."/>
            <person name="Johnson A."/>
            <person name="Loviza R."/>
            <person name="Walstead R."/>
            <person name="Shah Z."/>
            <person name="Kiflezghi M."/>
            <person name="Wade K."/>
            <person name="Ball S.L."/>
            <person name="Bradley K.W."/>
            <person name="Asai D.J."/>
            <person name="Bowman C.A."/>
            <person name="Russell D.A."/>
            <person name="Pope W.H."/>
            <person name="Jacobs-Sera D."/>
            <person name="Hendrix R.W."/>
            <person name="Hatfull G.F."/>
        </authorList>
    </citation>
    <scope>NUCLEOTIDE SEQUENCE [LARGE SCALE GENOMIC DNA]</scope>
</reference>
<keyword evidence="9" id="KW-1185">Reference proteome</keyword>
<evidence type="ECO:0000313" key="8">
    <source>
        <dbReference type="EMBL" id="PPS93496.1"/>
    </source>
</evidence>
<evidence type="ECO:0000256" key="4">
    <source>
        <dbReference type="ARBA" id="ARBA00023242"/>
    </source>
</evidence>
<dbReference type="PANTHER" id="PTHR14212:SF0">
    <property type="entry name" value="U4_U6 SMALL NUCLEAR RIBONUCLEOPROTEIN PRP3"/>
    <property type="match status" value="1"/>
</dbReference>
<sequence length="453" mass="53056">MFEIKNNELLSNKSEAAQLNSSHDDKLLLEKAKKALAIQSRIEKNLSILHSKADNVNELIIKTTENGHLNLENNYTLVSSKPTSNSEHKFSCIEALNVKEPKLNSIAQKRCTEFTDPRLIVKQKSKKALRFIRKGVFSRAEIELNDPDLVSRKKRRQVEELFFLNDESVFSKVLIPELEHWDMPFVKPKENVLEGEFPFEILVSKISNLIEHPVPLEPYFDPDENISSVIFLTKKEKARLRRMNRQEKEMERQDRIRMGIESPLRPILKLSNLHNILNEKAVAEPSNIELEIKRQKEERIKLHEDRNASLKHNQEDKCKKKENKWKLDQNNPIVHAAIFKIGSLKNKRYIFKIDRNAHDCHLTGCCVISSIDPCIILVEGSKKSIKFYKNLLLNRIKWDQPIETTTSCSLIWEGVRPSRIFFKWKIYYCHSKEDAYRFFLDNNSLDLWNISQN</sequence>
<evidence type="ECO:0000259" key="5">
    <source>
        <dbReference type="Pfam" id="PF06544"/>
    </source>
</evidence>
<dbReference type="Pfam" id="PF06544">
    <property type="entry name" value="Prp3_C"/>
    <property type="match status" value="1"/>
</dbReference>
<dbReference type="AlphaFoldDB" id="A0A0S4TF87"/>
<dbReference type="InterPro" id="IPR013881">
    <property type="entry name" value="Pre-mRNA_splic_Prp3_dom"/>
</dbReference>
<evidence type="ECO:0000313" key="9">
    <source>
        <dbReference type="Proteomes" id="UP001429100"/>
    </source>
</evidence>
<comment type="subcellular location">
    <subcellularLocation>
        <location evidence="1">Nucleus</location>
    </subcellularLocation>
</comment>
<evidence type="ECO:0000256" key="1">
    <source>
        <dbReference type="ARBA" id="ARBA00004123"/>
    </source>
</evidence>
<dbReference type="Proteomes" id="UP001429100">
    <property type="component" value="Unassembled WGS sequence"/>
</dbReference>
<evidence type="ECO:0000313" key="7">
    <source>
        <dbReference type="EMBL" id="CUV06162.1"/>
    </source>
</evidence>
<dbReference type="VEuPathDB" id="CryptoDB:CHUDEA5_1740"/>